<dbReference type="InterPro" id="IPR013830">
    <property type="entry name" value="SGNH_hydro"/>
</dbReference>
<dbReference type="OrthoDB" id="5982747at2759"/>
<sequence>VSCNLKCFPGSTVGDMSDYVKPILRRKPDNIILHVGTNDTSKRKATEIMNDIDRLCQEIKEAAPDVEIVLSELTKREDNEKAKQTVNEVNKLLENYCTATNLSLITHNNITNTSLNRSHLHLNRYGSSIFARNIIKYLIILT</sequence>
<dbReference type="AlphaFoldDB" id="A0A6S7JJQ5"/>
<dbReference type="Proteomes" id="UP001152795">
    <property type="component" value="Unassembled WGS sequence"/>
</dbReference>
<dbReference type="InterPro" id="IPR051532">
    <property type="entry name" value="Ester_Hydrolysis_Enzymes"/>
</dbReference>
<dbReference type="Gene3D" id="3.40.50.12700">
    <property type="match status" value="1"/>
</dbReference>
<protein>
    <submittedName>
        <fullName evidence="1">Zinc finger MYM-type 1</fullName>
    </submittedName>
</protein>
<feature type="non-terminal residue" evidence="1">
    <location>
        <position position="1"/>
    </location>
</feature>
<name>A0A6S7JJQ5_PARCT</name>
<dbReference type="PANTHER" id="PTHR30383:SF5">
    <property type="entry name" value="SGNH HYDROLASE-TYPE ESTERASE DOMAIN-CONTAINING PROTEIN"/>
    <property type="match status" value="1"/>
</dbReference>
<accession>A0A6S7JJQ5</accession>
<dbReference type="PANTHER" id="PTHR30383">
    <property type="entry name" value="THIOESTERASE 1/PROTEASE 1/LYSOPHOSPHOLIPASE L1"/>
    <property type="match status" value="1"/>
</dbReference>
<dbReference type="Gene3D" id="3.40.50.12690">
    <property type="match status" value="1"/>
</dbReference>
<evidence type="ECO:0000313" key="1">
    <source>
        <dbReference type="EMBL" id="CAB4016912.1"/>
    </source>
</evidence>
<proteinExistence type="predicted"/>
<reference evidence="1" key="1">
    <citation type="submission" date="2020-04" db="EMBL/GenBank/DDBJ databases">
        <authorList>
            <person name="Alioto T."/>
            <person name="Alioto T."/>
            <person name="Gomez Garrido J."/>
        </authorList>
    </citation>
    <scope>NUCLEOTIDE SEQUENCE</scope>
    <source>
        <strain evidence="1">A484AB</strain>
    </source>
</reference>
<gene>
    <name evidence="1" type="ORF">PACLA_8A008479</name>
</gene>
<organism evidence="1 2">
    <name type="scientific">Paramuricea clavata</name>
    <name type="common">Red gorgonian</name>
    <name type="synonym">Violescent sea-whip</name>
    <dbReference type="NCBI Taxonomy" id="317549"/>
    <lineage>
        <taxon>Eukaryota</taxon>
        <taxon>Metazoa</taxon>
        <taxon>Cnidaria</taxon>
        <taxon>Anthozoa</taxon>
        <taxon>Octocorallia</taxon>
        <taxon>Malacalcyonacea</taxon>
        <taxon>Plexauridae</taxon>
        <taxon>Paramuricea</taxon>
    </lineage>
</organism>
<keyword evidence="2" id="KW-1185">Reference proteome</keyword>
<dbReference type="SUPFAM" id="SSF52266">
    <property type="entry name" value="SGNH hydrolase"/>
    <property type="match status" value="1"/>
</dbReference>
<comment type="caution">
    <text evidence="1">The sequence shown here is derived from an EMBL/GenBank/DDBJ whole genome shotgun (WGS) entry which is preliminary data.</text>
</comment>
<dbReference type="GO" id="GO:0004622">
    <property type="term" value="F:phosphatidylcholine lysophospholipase activity"/>
    <property type="evidence" value="ECO:0007669"/>
    <property type="project" value="TreeGrafter"/>
</dbReference>
<evidence type="ECO:0000313" key="2">
    <source>
        <dbReference type="Proteomes" id="UP001152795"/>
    </source>
</evidence>
<dbReference type="EMBL" id="CACRXK020009313">
    <property type="protein sequence ID" value="CAB4016912.1"/>
    <property type="molecule type" value="Genomic_DNA"/>
</dbReference>
<dbReference type="Pfam" id="PF13472">
    <property type="entry name" value="Lipase_GDSL_2"/>
    <property type="match status" value="1"/>
</dbReference>